<accession>A0ABP7LL84</accession>
<organism evidence="2 3">
    <name type="scientific">Sphingomonas limnosediminicola</name>
    <dbReference type="NCBI Taxonomy" id="940133"/>
    <lineage>
        <taxon>Bacteria</taxon>
        <taxon>Pseudomonadati</taxon>
        <taxon>Pseudomonadota</taxon>
        <taxon>Alphaproteobacteria</taxon>
        <taxon>Sphingomonadales</taxon>
        <taxon>Sphingomonadaceae</taxon>
        <taxon>Sphingomonas</taxon>
    </lineage>
</organism>
<dbReference type="Proteomes" id="UP001500827">
    <property type="component" value="Unassembled WGS sequence"/>
</dbReference>
<evidence type="ECO:0000256" key="1">
    <source>
        <dbReference type="SAM" id="MobiDB-lite"/>
    </source>
</evidence>
<feature type="region of interest" description="Disordered" evidence="1">
    <location>
        <begin position="872"/>
        <end position="903"/>
    </location>
</feature>
<dbReference type="InterPro" id="IPR015943">
    <property type="entry name" value="WD40/YVTN_repeat-like_dom_sf"/>
</dbReference>
<gene>
    <name evidence="2" type="ORF">GCM10022276_21590</name>
</gene>
<dbReference type="PANTHER" id="PTHR47197">
    <property type="entry name" value="PROTEIN NIRF"/>
    <property type="match status" value="1"/>
</dbReference>
<protein>
    <recommendedName>
        <fullName evidence="4">Phosphoesterase</fullName>
    </recommendedName>
</protein>
<dbReference type="SUPFAM" id="SSF53649">
    <property type="entry name" value="Alkaline phosphatase-like"/>
    <property type="match status" value="1"/>
</dbReference>
<sequence length="903" mass="97048">MPGARFSPLIVNVGPHPSYVADGAAAIAVSPDKREMLVLTSGFNLYNGPDAKVVKAQSTQYVFRYAIGAPGARRLQTLQVPNSFGGIAWRPDGSGFIVGGGVDDALYLFARRGTRFTPAGKIALGHKAGLGVDVLPQTAGVAISPDGRRVLVANYYNDSASLVDLGKGVVVTEQDLRPGKIDASKSGVPGGEFPFSIAWVDETHAWLSSPRDRQLIALSIGTRRISVTARVSTIGEPTALLIDRKSKRLIAAEDNADRLAFIDLRSGRLVAEPRLSLPPSLAAPPLGKGLNPNGLAMMPNGRLLVTLGGINALAVLSPEIGESPVEALIPTGWYPSAVATSADASRVFVVNRKSLPGPNLKGCTPELAIYRGQPNACDASNQYILQLEKAGLLDFPMPDGPALTATTVQVAENIGLPGAATRAAAEARMAEIRKRVKHVVFIIKENRTYDQVLGDLETGNGDPHLAILGGALSPNHHQLARKFVTLDNFHVSGEVSSTGWAWSTAARATDLLEKTSPVNYAGRGLAYESEEADRFIYTQQTTAERRATNPKLPDDPDLLAGPALLTAADPDEDDLPNQGFLWNAAIRAGLSVRNYGFADASVYDAGAPGEVPVVREPFKEKHRIYTPGDRLLATRSDPYFRGFDQKLADYWRFLEWQREYDEQEAAGTLPQLTLLRLAHDHFGDFDKAVDGVNTVETQMADNDYSLGRIVERIAHGKASDTTLIFVIEDDAQNGADHVDARRSPAFIVGPYVRQGALVSTRYTTINILRTIEAVLGLKPLGLNDSLAVPMADVFDPAAVQWNYRAEAAEILRSTQLPIPADRYVATGKNAAATCGGRDAAFWSAAMEGQHFGTEDRLNPEAFNAALWQGLGEGPEPKLREGSDLRTDLAARKQRNPAPCASAQ</sequence>
<dbReference type="InterPro" id="IPR017850">
    <property type="entry name" value="Alkaline_phosphatase_core_sf"/>
</dbReference>
<dbReference type="EMBL" id="BAABBM010000001">
    <property type="protein sequence ID" value="GAA3902567.1"/>
    <property type="molecule type" value="Genomic_DNA"/>
</dbReference>
<name>A0ABP7LL84_9SPHN</name>
<reference evidence="3" key="1">
    <citation type="journal article" date="2019" name="Int. J. Syst. Evol. Microbiol.">
        <title>The Global Catalogue of Microorganisms (GCM) 10K type strain sequencing project: providing services to taxonomists for standard genome sequencing and annotation.</title>
        <authorList>
            <consortium name="The Broad Institute Genomics Platform"/>
            <consortium name="The Broad Institute Genome Sequencing Center for Infectious Disease"/>
            <person name="Wu L."/>
            <person name="Ma J."/>
        </authorList>
    </citation>
    <scope>NUCLEOTIDE SEQUENCE [LARGE SCALE GENOMIC DNA]</scope>
    <source>
        <strain evidence="3">JCM 17543</strain>
    </source>
</reference>
<dbReference type="PANTHER" id="PTHR47197:SF3">
    <property type="entry name" value="DIHYDRO-HEME D1 DEHYDROGENASE"/>
    <property type="match status" value="1"/>
</dbReference>
<feature type="compositionally biased region" description="Basic and acidic residues" evidence="1">
    <location>
        <begin position="874"/>
        <end position="890"/>
    </location>
</feature>
<dbReference type="InterPro" id="IPR011044">
    <property type="entry name" value="Quino_amine_DH_bsu"/>
</dbReference>
<dbReference type="InterPro" id="IPR051200">
    <property type="entry name" value="Host-pathogen_enzymatic-act"/>
</dbReference>
<comment type="caution">
    <text evidence="2">The sequence shown here is derived from an EMBL/GenBank/DDBJ whole genome shotgun (WGS) entry which is preliminary data.</text>
</comment>
<evidence type="ECO:0000313" key="3">
    <source>
        <dbReference type="Proteomes" id="UP001500827"/>
    </source>
</evidence>
<keyword evidence="3" id="KW-1185">Reference proteome</keyword>
<dbReference type="Gene3D" id="3.40.720.10">
    <property type="entry name" value="Alkaline Phosphatase, subunit A"/>
    <property type="match status" value="2"/>
</dbReference>
<evidence type="ECO:0008006" key="4">
    <source>
        <dbReference type="Google" id="ProtNLM"/>
    </source>
</evidence>
<dbReference type="SUPFAM" id="SSF50969">
    <property type="entry name" value="YVTN repeat-like/Quinoprotein amine dehydrogenase"/>
    <property type="match status" value="1"/>
</dbReference>
<evidence type="ECO:0000313" key="2">
    <source>
        <dbReference type="EMBL" id="GAA3902567.1"/>
    </source>
</evidence>
<proteinExistence type="predicted"/>
<dbReference type="Gene3D" id="2.130.10.10">
    <property type="entry name" value="YVTN repeat-like/Quinoprotein amine dehydrogenase"/>
    <property type="match status" value="2"/>
</dbReference>